<keyword evidence="5" id="KW-1133">Transmembrane helix</keyword>
<sequence>HKDLKPANVLITEEDAAGRPRVCLTDFGIGLVTSRQALEVPGITVAGLTEALLSSPSSSGAGTRLYMAPEVVEGKAATSASDIYSLGVILYQMLTGNFSHTLAPGWERDVEDEFLRADIAACVDGQPELRLPDASAVSERLRTLDERRALERRKRKRKRLVVGGAAALVVAIIGFFGARAVQRNLSTRWARETAIPQIMGLIAEENYLKAFTIARRAERLIPSDLVLGGLWKQMSNEISIRTEPPGARVAYKD</sequence>
<evidence type="ECO:0000256" key="4">
    <source>
        <dbReference type="ARBA" id="ARBA00022840"/>
    </source>
</evidence>
<keyword evidence="5" id="KW-0472">Membrane</keyword>
<evidence type="ECO:0000256" key="5">
    <source>
        <dbReference type="SAM" id="Phobius"/>
    </source>
</evidence>
<evidence type="ECO:0000256" key="1">
    <source>
        <dbReference type="ARBA" id="ARBA00022679"/>
    </source>
</evidence>
<organism evidence="7">
    <name type="scientific">marine sediment metagenome</name>
    <dbReference type="NCBI Taxonomy" id="412755"/>
    <lineage>
        <taxon>unclassified sequences</taxon>
        <taxon>metagenomes</taxon>
        <taxon>ecological metagenomes</taxon>
    </lineage>
</organism>
<name>X0VMI3_9ZZZZ</name>
<keyword evidence="2" id="KW-0547">Nucleotide-binding</keyword>
<dbReference type="Pfam" id="PF00069">
    <property type="entry name" value="Pkinase"/>
    <property type="match status" value="1"/>
</dbReference>
<protein>
    <recommendedName>
        <fullName evidence="6">Protein kinase domain-containing protein</fullName>
    </recommendedName>
</protein>
<reference evidence="7" key="1">
    <citation type="journal article" date="2014" name="Front. Microbiol.">
        <title>High frequency of phylogenetically diverse reductive dehalogenase-homologous genes in deep subseafloor sedimentary metagenomes.</title>
        <authorList>
            <person name="Kawai M."/>
            <person name="Futagami T."/>
            <person name="Toyoda A."/>
            <person name="Takaki Y."/>
            <person name="Nishi S."/>
            <person name="Hori S."/>
            <person name="Arai W."/>
            <person name="Tsubouchi T."/>
            <person name="Morono Y."/>
            <person name="Uchiyama I."/>
            <person name="Ito T."/>
            <person name="Fujiyama A."/>
            <person name="Inagaki F."/>
            <person name="Takami H."/>
        </authorList>
    </citation>
    <scope>NUCLEOTIDE SEQUENCE</scope>
    <source>
        <strain evidence="7">Expedition CK06-06</strain>
    </source>
</reference>
<keyword evidence="1" id="KW-0808">Transferase</keyword>
<feature type="non-terminal residue" evidence="7">
    <location>
        <position position="1"/>
    </location>
</feature>
<evidence type="ECO:0000313" key="7">
    <source>
        <dbReference type="EMBL" id="GAG19430.1"/>
    </source>
</evidence>
<evidence type="ECO:0000259" key="6">
    <source>
        <dbReference type="PROSITE" id="PS50011"/>
    </source>
</evidence>
<feature type="transmembrane region" description="Helical" evidence="5">
    <location>
        <begin position="160"/>
        <end position="178"/>
    </location>
</feature>
<dbReference type="PROSITE" id="PS50011">
    <property type="entry name" value="PROTEIN_KINASE_DOM"/>
    <property type="match status" value="1"/>
</dbReference>
<accession>X0VMI3</accession>
<comment type="caution">
    <text evidence="7">The sequence shown here is derived from an EMBL/GenBank/DDBJ whole genome shotgun (WGS) entry which is preliminary data.</text>
</comment>
<dbReference type="Gene3D" id="1.10.510.10">
    <property type="entry name" value="Transferase(Phosphotransferase) domain 1"/>
    <property type="match status" value="1"/>
</dbReference>
<dbReference type="AlphaFoldDB" id="X0VMI3"/>
<dbReference type="PANTHER" id="PTHR43289">
    <property type="entry name" value="MITOGEN-ACTIVATED PROTEIN KINASE KINASE KINASE 20-RELATED"/>
    <property type="match status" value="1"/>
</dbReference>
<feature type="domain" description="Protein kinase" evidence="6">
    <location>
        <begin position="1"/>
        <end position="176"/>
    </location>
</feature>
<dbReference type="GO" id="GO:0004674">
    <property type="term" value="F:protein serine/threonine kinase activity"/>
    <property type="evidence" value="ECO:0007669"/>
    <property type="project" value="TreeGrafter"/>
</dbReference>
<dbReference type="InterPro" id="IPR000719">
    <property type="entry name" value="Prot_kinase_dom"/>
</dbReference>
<dbReference type="SUPFAM" id="SSF56112">
    <property type="entry name" value="Protein kinase-like (PK-like)"/>
    <property type="match status" value="1"/>
</dbReference>
<keyword evidence="3" id="KW-0418">Kinase</keyword>
<dbReference type="InterPro" id="IPR011009">
    <property type="entry name" value="Kinase-like_dom_sf"/>
</dbReference>
<evidence type="ECO:0000256" key="3">
    <source>
        <dbReference type="ARBA" id="ARBA00022777"/>
    </source>
</evidence>
<keyword evidence="5" id="KW-0812">Transmembrane</keyword>
<dbReference type="EMBL" id="BARS01034188">
    <property type="protein sequence ID" value="GAG19430.1"/>
    <property type="molecule type" value="Genomic_DNA"/>
</dbReference>
<proteinExistence type="predicted"/>
<dbReference type="GO" id="GO:0005524">
    <property type="term" value="F:ATP binding"/>
    <property type="evidence" value="ECO:0007669"/>
    <property type="project" value="UniProtKB-KW"/>
</dbReference>
<evidence type="ECO:0000256" key="2">
    <source>
        <dbReference type="ARBA" id="ARBA00022741"/>
    </source>
</evidence>
<dbReference type="PANTHER" id="PTHR43289:SF6">
    <property type="entry name" value="SERINE_THREONINE-PROTEIN KINASE NEKL-3"/>
    <property type="match status" value="1"/>
</dbReference>
<keyword evidence="4" id="KW-0067">ATP-binding</keyword>
<gene>
    <name evidence="7" type="ORF">S01H1_52857</name>
</gene>